<accession>T1EEF8</accession>
<reference evidence="4" key="3">
    <citation type="submission" date="2015-06" db="UniProtKB">
        <authorList>
            <consortium name="EnsemblMetazoa"/>
        </authorList>
    </citation>
    <scope>IDENTIFICATION</scope>
</reference>
<dbReference type="eggNOG" id="KOG1947">
    <property type="taxonomic scope" value="Eukaryota"/>
</dbReference>
<reference evidence="3 5" key="2">
    <citation type="journal article" date="2013" name="Nature">
        <title>Insights into bilaterian evolution from three spiralian genomes.</title>
        <authorList>
            <person name="Simakov O."/>
            <person name="Marletaz F."/>
            <person name="Cho S.J."/>
            <person name="Edsinger-Gonzales E."/>
            <person name="Havlak P."/>
            <person name="Hellsten U."/>
            <person name="Kuo D.H."/>
            <person name="Larsson T."/>
            <person name="Lv J."/>
            <person name="Arendt D."/>
            <person name="Savage R."/>
            <person name="Osoegawa K."/>
            <person name="de Jong P."/>
            <person name="Grimwood J."/>
            <person name="Chapman J.A."/>
            <person name="Shapiro H."/>
            <person name="Aerts A."/>
            <person name="Otillar R.P."/>
            <person name="Terry A.Y."/>
            <person name="Boore J.L."/>
            <person name="Grigoriev I.V."/>
            <person name="Lindberg D.R."/>
            <person name="Seaver E.C."/>
            <person name="Weisblat D.A."/>
            <person name="Putnam N.H."/>
            <person name="Rokhsar D.S."/>
        </authorList>
    </citation>
    <scope>NUCLEOTIDE SEQUENCE</scope>
</reference>
<name>T1EEF8_HELRO</name>
<dbReference type="GeneID" id="20194960"/>
<dbReference type="Proteomes" id="UP000015101">
    <property type="component" value="Unassembled WGS sequence"/>
</dbReference>
<evidence type="ECO:0000313" key="5">
    <source>
        <dbReference type="Proteomes" id="UP000015101"/>
    </source>
</evidence>
<dbReference type="STRING" id="6412.T1EEF8"/>
<feature type="compositionally biased region" description="Acidic residues" evidence="1">
    <location>
        <begin position="97"/>
        <end position="115"/>
    </location>
</feature>
<dbReference type="InParanoid" id="T1EEF8"/>
<dbReference type="InterPro" id="IPR006553">
    <property type="entry name" value="Leu-rich_rpt_Cys-con_subtyp"/>
</dbReference>
<dbReference type="GO" id="GO:0003712">
    <property type="term" value="F:transcription coregulator activity"/>
    <property type="evidence" value="ECO:0000318"/>
    <property type="project" value="GO_Central"/>
</dbReference>
<evidence type="ECO:0000313" key="3">
    <source>
        <dbReference type="EMBL" id="ESN92726.1"/>
    </source>
</evidence>
<dbReference type="HOGENOM" id="CLU_471159_0_0_1"/>
<feature type="region of interest" description="Disordered" evidence="1">
    <location>
        <begin position="446"/>
        <end position="483"/>
    </location>
</feature>
<gene>
    <name evidence="4" type="primary">20194960</name>
    <name evidence="3" type="ORF">HELRODRAFT_108140</name>
</gene>
<evidence type="ECO:0000256" key="1">
    <source>
        <dbReference type="SAM" id="MobiDB-lite"/>
    </source>
</evidence>
<dbReference type="Pfam" id="PF12937">
    <property type="entry name" value="F-box-like"/>
    <property type="match status" value="1"/>
</dbReference>
<evidence type="ECO:0000259" key="2">
    <source>
        <dbReference type="Pfam" id="PF12937"/>
    </source>
</evidence>
<keyword evidence="5" id="KW-1185">Reference proteome</keyword>
<dbReference type="EMBL" id="KB097639">
    <property type="protein sequence ID" value="ESN92726.1"/>
    <property type="molecule type" value="Genomic_DNA"/>
</dbReference>
<feature type="region of interest" description="Disordered" evidence="1">
    <location>
        <begin position="1"/>
        <end position="78"/>
    </location>
</feature>
<dbReference type="GO" id="GO:0006338">
    <property type="term" value="P:chromatin remodeling"/>
    <property type="evidence" value="ECO:0000318"/>
    <property type="project" value="GO_Central"/>
</dbReference>
<dbReference type="EMBL" id="AMQM01001849">
    <property type="status" value="NOT_ANNOTATED_CDS"/>
    <property type="molecule type" value="Genomic_DNA"/>
</dbReference>
<dbReference type="PANTHER" id="PTHR13491:SF0">
    <property type="entry name" value="ZINC FINGER CCHC DOMAIN-CONTAINING PROTEIN 10"/>
    <property type="match status" value="1"/>
</dbReference>
<dbReference type="InterPro" id="IPR032675">
    <property type="entry name" value="LRR_dom_sf"/>
</dbReference>
<sequence>MTSLSFKASSSSIKSSSITSSSSLTSSSPSILSSPSTLPTTTTTSSSKASTSSSSSLETTTSSSSVTTSSSSSSSSAVSKFNAYLTFVKRYHALKYEDDEEDENEDDDDKDDDDGDVRIHSSKVSPPNTTFHRGSSDDDGDDDDGDDDGHLMKSKFRLSHSNRKRLRENIGGNDDCSDAKRIKNQVVEDDDEDGPPASSSTFPKIILGPFRPRYAIRPPLCLPPPKSFLTCDDLTKHKLKMDLWLRVFSYLSHVELTRCCMPVCKTWYKWCFYAPLWREIDLSRRKIRQCHLVAIARHQPEYLDLSYTNISRQQLSWLSGRLFNLRGLKLAACAWSAVSCLSSNSSFCPQLRELDLSWVSGCSDSLFKILLSASVDERPGVDATLLRLRDCVKLVLTGSDVTDVSVELIGQTLLKLEELNLSYCQGVTDKTIQFLTNCTAYTSTLSSSCSSTSSPSSSTSSTASASKQNISSVKNQILPPPNRQPCSRRDYKLLQPHTLILNSVLYRGTITAPSVTLLHVQPQTTAAYNKQLALSGSSSSFSLANLKLLVLLGCHSISVTSVNSAKVLRPTLNIVLRKM</sequence>
<evidence type="ECO:0000313" key="4">
    <source>
        <dbReference type="EnsemblMetazoa" id="HelroP108140"/>
    </source>
</evidence>
<dbReference type="OrthoDB" id="5876800at2759"/>
<dbReference type="GO" id="GO:0032452">
    <property type="term" value="F:histone demethylase activity"/>
    <property type="evidence" value="ECO:0000318"/>
    <property type="project" value="GO_Central"/>
</dbReference>
<dbReference type="PANTHER" id="PTHR13491">
    <property type="entry name" value="ZCCHC10 PROTEIN"/>
    <property type="match status" value="1"/>
</dbReference>
<dbReference type="EnsemblMetazoa" id="HelroT108140">
    <property type="protein sequence ID" value="HelroP108140"/>
    <property type="gene ID" value="HelroG108140"/>
</dbReference>
<feature type="compositionally biased region" description="Polar residues" evidence="1">
    <location>
        <begin position="122"/>
        <end position="133"/>
    </location>
</feature>
<dbReference type="InterPro" id="IPR039715">
    <property type="entry name" value="ZCCHC10"/>
</dbReference>
<protein>
    <recommendedName>
        <fullName evidence="2">F-box domain-containing protein</fullName>
    </recommendedName>
</protein>
<feature type="domain" description="F-box" evidence="2">
    <location>
        <begin position="242"/>
        <end position="282"/>
    </location>
</feature>
<dbReference type="KEGG" id="hro:HELRODRAFT_108140"/>
<feature type="compositionally biased region" description="Acidic residues" evidence="1">
    <location>
        <begin position="137"/>
        <end position="147"/>
    </location>
</feature>
<dbReference type="SMART" id="SM00367">
    <property type="entry name" value="LRR_CC"/>
    <property type="match status" value="3"/>
</dbReference>
<feature type="compositionally biased region" description="Low complexity" evidence="1">
    <location>
        <begin position="446"/>
        <end position="466"/>
    </location>
</feature>
<proteinExistence type="predicted"/>
<dbReference type="CTD" id="20194960"/>
<dbReference type="SUPFAM" id="SSF52047">
    <property type="entry name" value="RNI-like"/>
    <property type="match status" value="1"/>
</dbReference>
<dbReference type="RefSeq" id="XP_009029029.1">
    <property type="nucleotide sequence ID" value="XM_009030781.1"/>
</dbReference>
<dbReference type="Gene3D" id="3.80.10.10">
    <property type="entry name" value="Ribonuclease Inhibitor"/>
    <property type="match status" value="1"/>
</dbReference>
<dbReference type="GO" id="GO:0006357">
    <property type="term" value="P:regulation of transcription by RNA polymerase II"/>
    <property type="evidence" value="ECO:0000318"/>
    <property type="project" value="GO_Central"/>
</dbReference>
<reference evidence="5" key="1">
    <citation type="submission" date="2012-12" db="EMBL/GenBank/DDBJ databases">
        <authorList>
            <person name="Hellsten U."/>
            <person name="Grimwood J."/>
            <person name="Chapman J.A."/>
            <person name="Shapiro H."/>
            <person name="Aerts A."/>
            <person name="Otillar R.P."/>
            <person name="Terry A.Y."/>
            <person name="Boore J.L."/>
            <person name="Simakov O."/>
            <person name="Marletaz F."/>
            <person name="Cho S.-J."/>
            <person name="Edsinger-Gonzales E."/>
            <person name="Havlak P."/>
            <person name="Kuo D.-H."/>
            <person name="Larsson T."/>
            <person name="Lv J."/>
            <person name="Arendt D."/>
            <person name="Savage R."/>
            <person name="Osoegawa K."/>
            <person name="de Jong P."/>
            <person name="Lindberg D.R."/>
            <person name="Seaver E.C."/>
            <person name="Weisblat D.A."/>
            <person name="Putnam N.H."/>
            <person name="Grigoriev I.V."/>
            <person name="Rokhsar D.S."/>
        </authorList>
    </citation>
    <scope>NUCLEOTIDE SEQUENCE</scope>
</reference>
<organism evidence="4 5">
    <name type="scientific">Helobdella robusta</name>
    <name type="common">Californian leech</name>
    <dbReference type="NCBI Taxonomy" id="6412"/>
    <lineage>
        <taxon>Eukaryota</taxon>
        <taxon>Metazoa</taxon>
        <taxon>Spiralia</taxon>
        <taxon>Lophotrochozoa</taxon>
        <taxon>Annelida</taxon>
        <taxon>Clitellata</taxon>
        <taxon>Hirudinea</taxon>
        <taxon>Rhynchobdellida</taxon>
        <taxon>Glossiphoniidae</taxon>
        <taxon>Helobdella</taxon>
    </lineage>
</organism>
<dbReference type="InterPro" id="IPR001810">
    <property type="entry name" value="F-box_dom"/>
</dbReference>
<feature type="region of interest" description="Disordered" evidence="1">
    <location>
        <begin position="95"/>
        <end position="156"/>
    </location>
</feature>
<dbReference type="AlphaFoldDB" id="T1EEF8"/>